<dbReference type="RefSeq" id="WP_185143539.1">
    <property type="nucleotide sequence ID" value="NZ_JACJVP010000024.1"/>
</dbReference>
<reference evidence="2 3" key="1">
    <citation type="submission" date="2020-08" db="EMBL/GenBank/DDBJ databases">
        <title>Cohnella phylogeny.</title>
        <authorList>
            <person name="Dunlap C."/>
        </authorList>
    </citation>
    <scope>NUCLEOTIDE SEQUENCE [LARGE SCALE GENOMIC DNA]</scope>
    <source>
        <strain evidence="2 3">DSM 28246</strain>
    </source>
</reference>
<comment type="caution">
    <text evidence="2">The sequence shown here is derived from an EMBL/GenBank/DDBJ whole genome shotgun (WGS) entry which is preliminary data.</text>
</comment>
<name>A0A7X0RRC2_9BACL</name>
<evidence type="ECO:0000259" key="1">
    <source>
        <dbReference type="Pfam" id="PF13472"/>
    </source>
</evidence>
<dbReference type="SUPFAM" id="SSF52266">
    <property type="entry name" value="SGNH hydrolase"/>
    <property type="match status" value="1"/>
</dbReference>
<evidence type="ECO:0000313" key="3">
    <source>
        <dbReference type="Proteomes" id="UP000547209"/>
    </source>
</evidence>
<evidence type="ECO:0000313" key="2">
    <source>
        <dbReference type="EMBL" id="MBB6672073.1"/>
    </source>
</evidence>
<keyword evidence="3" id="KW-1185">Reference proteome</keyword>
<dbReference type="AlphaFoldDB" id="A0A7X0RRC2"/>
<dbReference type="PANTHER" id="PTHR30383:SF5">
    <property type="entry name" value="SGNH HYDROLASE-TYPE ESTERASE DOMAIN-CONTAINING PROTEIN"/>
    <property type="match status" value="1"/>
</dbReference>
<feature type="domain" description="SGNH hydrolase-type esterase" evidence="1">
    <location>
        <begin position="86"/>
        <end position="264"/>
    </location>
</feature>
<dbReference type="Pfam" id="PF13472">
    <property type="entry name" value="Lipase_GDSL_2"/>
    <property type="match status" value="1"/>
</dbReference>
<organism evidence="2 3">
    <name type="scientific">Cohnella nanjingensis</name>
    <dbReference type="NCBI Taxonomy" id="1387779"/>
    <lineage>
        <taxon>Bacteria</taxon>
        <taxon>Bacillati</taxon>
        <taxon>Bacillota</taxon>
        <taxon>Bacilli</taxon>
        <taxon>Bacillales</taxon>
        <taxon>Paenibacillaceae</taxon>
        <taxon>Cohnella</taxon>
    </lineage>
</organism>
<dbReference type="InterPro" id="IPR013830">
    <property type="entry name" value="SGNH_hydro"/>
</dbReference>
<accession>A0A7X0RRC2</accession>
<protein>
    <submittedName>
        <fullName evidence="2">SGNH/GDSL hydrolase family protein</fullName>
    </submittedName>
</protein>
<dbReference type="GO" id="GO:0004622">
    <property type="term" value="F:phosphatidylcholine lysophospholipase activity"/>
    <property type="evidence" value="ECO:0007669"/>
    <property type="project" value="TreeGrafter"/>
</dbReference>
<dbReference type="EMBL" id="JACJVP010000024">
    <property type="protein sequence ID" value="MBB6672073.1"/>
    <property type="molecule type" value="Genomic_DNA"/>
</dbReference>
<dbReference type="CDD" id="cd00229">
    <property type="entry name" value="SGNH_hydrolase"/>
    <property type="match status" value="1"/>
</dbReference>
<dbReference type="InterPro" id="IPR051532">
    <property type="entry name" value="Ester_Hydrolysis_Enzymes"/>
</dbReference>
<dbReference type="Proteomes" id="UP000547209">
    <property type="component" value="Unassembled WGS sequence"/>
</dbReference>
<gene>
    <name evidence="2" type="ORF">H7C19_15445</name>
</gene>
<keyword evidence="2" id="KW-0378">Hydrolase</keyword>
<sequence>MDQRSPSPWTKLVQFQHPEKLLGFVRHWDEPLIAALYGMDEAALRETRLALENQAREAAERLLANPVFAAGIDRLPFKPGETIVGIGESTTADRVSWLEMLRQALAIRRPRDGIRIVNEGVSGQTTTQILGRLPSICAWRPDWIFFLAGANDVARMGRDSAISLVSMEETARNLAAIRQIAGAQTDARWAWITPPLFDEARVSANPHFKLGQLDWRNADIRVVGDLIRRWPETVIDVQPAFEGAAAGELLGPDGIHPSTEGQQAILKRLVERLAEEEGQP</sequence>
<proteinExistence type="predicted"/>
<dbReference type="Gene3D" id="3.40.50.1110">
    <property type="entry name" value="SGNH hydrolase"/>
    <property type="match status" value="1"/>
</dbReference>
<dbReference type="InterPro" id="IPR036514">
    <property type="entry name" value="SGNH_hydro_sf"/>
</dbReference>
<dbReference type="PANTHER" id="PTHR30383">
    <property type="entry name" value="THIOESTERASE 1/PROTEASE 1/LYSOPHOSPHOLIPASE L1"/>
    <property type="match status" value="1"/>
</dbReference>